<accession>A0A5D4RYC3</accession>
<name>A0A5D4RYC3_9BACI</name>
<evidence type="ECO:0000313" key="1">
    <source>
        <dbReference type="EMBL" id="TYS56337.1"/>
    </source>
</evidence>
<protein>
    <submittedName>
        <fullName evidence="1">Uncharacterized protein</fullName>
    </submittedName>
</protein>
<sequence length="83" mass="9811">MKGKLQRFYIHCETDREELNIKIKAKSEDEALTVLHKQYKVNRVIDIKTKQPMVKYETACSSNRRSLYPYVKNDNGKLTTIFT</sequence>
<dbReference type="EMBL" id="VTEQ01000001">
    <property type="protein sequence ID" value="TYS56337.1"/>
    <property type="molecule type" value="Genomic_DNA"/>
</dbReference>
<organism evidence="1 2">
    <name type="scientific">Rossellomorea marisflavi</name>
    <dbReference type="NCBI Taxonomy" id="189381"/>
    <lineage>
        <taxon>Bacteria</taxon>
        <taxon>Bacillati</taxon>
        <taxon>Bacillota</taxon>
        <taxon>Bacilli</taxon>
        <taxon>Bacillales</taxon>
        <taxon>Bacillaceae</taxon>
        <taxon>Rossellomorea</taxon>
    </lineage>
</organism>
<comment type="caution">
    <text evidence="1">The sequence shown here is derived from an EMBL/GenBank/DDBJ whole genome shotgun (WGS) entry which is preliminary data.</text>
</comment>
<evidence type="ECO:0000313" key="2">
    <source>
        <dbReference type="Proteomes" id="UP000322997"/>
    </source>
</evidence>
<dbReference type="RefSeq" id="WP_148984371.1">
    <property type="nucleotide sequence ID" value="NZ_JBNILK010000001.1"/>
</dbReference>
<gene>
    <name evidence="1" type="ORF">FZC83_01840</name>
</gene>
<proteinExistence type="predicted"/>
<dbReference type="Proteomes" id="UP000322997">
    <property type="component" value="Unassembled WGS sequence"/>
</dbReference>
<dbReference type="AlphaFoldDB" id="A0A5D4RYC3"/>
<reference evidence="1 2" key="1">
    <citation type="submission" date="2019-08" db="EMBL/GenBank/DDBJ databases">
        <title>Bacillus genomes from the desert of Cuatro Cienegas, Coahuila.</title>
        <authorList>
            <person name="Olmedo-Alvarez G."/>
        </authorList>
    </citation>
    <scope>NUCLEOTIDE SEQUENCE [LARGE SCALE GENOMIC DNA]</scope>
    <source>
        <strain evidence="1 2">CH108_3D</strain>
    </source>
</reference>